<dbReference type="GO" id="GO:0043023">
    <property type="term" value="F:ribosomal large subunit binding"/>
    <property type="evidence" value="ECO:0007669"/>
    <property type="project" value="TreeGrafter"/>
</dbReference>
<comment type="caution">
    <text evidence="3">The sequence shown here is derived from an EMBL/GenBank/DDBJ whole genome shotgun (WGS) entry which is preliminary data.</text>
</comment>
<dbReference type="GO" id="GO:0090071">
    <property type="term" value="P:negative regulation of ribosome biogenesis"/>
    <property type="evidence" value="ECO:0007669"/>
    <property type="project" value="UniProtKB-UniRule"/>
</dbReference>
<protein>
    <recommendedName>
        <fullName evidence="2">Ribosomal silencing factor RsfS</fullName>
    </recommendedName>
</protein>
<dbReference type="PANTHER" id="PTHR21043">
    <property type="entry name" value="IOJAP SUPERFAMILY ORTHOLOG"/>
    <property type="match status" value="1"/>
</dbReference>
<dbReference type="NCBIfam" id="TIGR00090">
    <property type="entry name" value="rsfS_iojap_ybeB"/>
    <property type="match status" value="1"/>
</dbReference>
<keyword evidence="2" id="KW-0963">Cytoplasm</keyword>
<dbReference type="InterPro" id="IPR043519">
    <property type="entry name" value="NT_sf"/>
</dbReference>
<proteinExistence type="inferred from homology"/>
<sequence>MVDLVVAKLDDDKAEDIVVVDLRGKSSIADHMIMASGASSRQVGAMADHLMRALKDAGQPVSVEGLPQGDWVLIDGGDIIVHLFRPEVRAFYNLEKMWGGTRPASLGARTKDAFASAVQASV</sequence>
<name>A0A7C9QU87_9PROT</name>
<dbReference type="Proteomes" id="UP000480684">
    <property type="component" value="Unassembled WGS sequence"/>
</dbReference>
<dbReference type="SUPFAM" id="SSF81301">
    <property type="entry name" value="Nucleotidyltransferase"/>
    <property type="match status" value="1"/>
</dbReference>
<gene>
    <name evidence="2 3" type="primary">rsfS</name>
    <name evidence="3" type="ORF">G4223_11950</name>
</gene>
<dbReference type="EMBL" id="JAAIYP010000038">
    <property type="protein sequence ID" value="NFV80823.1"/>
    <property type="molecule type" value="Genomic_DNA"/>
</dbReference>
<evidence type="ECO:0000256" key="1">
    <source>
        <dbReference type="ARBA" id="ARBA00010574"/>
    </source>
</evidence>
<comment type="function">
    <text evidence="2">Functions as a ribosomal silencing factor. Interacts with ribosomal protein uL14 (rplN), blocking formation of intersubunit bridge B8. Prevents association of the 30S and 50S ribosomal subunits and the formation of functional ribosomes, thus repressing translation.</text>
</comment>
<dbReference type="Gene3D" id="3.30.460.10">
    <property type="entry name" value="Beta Polymerase, domain 2"/>
    <property type="match status" value="1"/>
</dbReference>
<accession>A0A7C9QU87</accession>
<dbReference type="InterPro" id="IPR004394">
    <property type="entry name" value="Iojap/RsfS/C7orf30"/>
</dbReference>
<comment type="subunit">
    <text evidence="2">Interacts with ribosomal protein uL14 (rplN).</text>
</comment>
<dbReference type="GO" id="GO:0042256">
    <property type="term" value="P:cytosolic ribosome assembly"/>
    <property type="evidence" value="ECO:0007669"/>
    <property type="project" value="UniProtKB-UniRule"/>
</dbReference>
<evidence type="ECO:0000256" key="2">
    <source>
        <dbReference type="HAMAP-Rule" id="MF_01477"/>
    </source>
</evidence>
<reference evidence="3 4" key="1">
    <citation type="submission" date="2020-02" db="EMBL/GenBank/DDBJ databases">
        <authorList>
            <person name="Dziuba M."/>
            <person name="Kuznetsov B."/>
            <person name="Mardanov A."/>
            <person name="Ravin N."/>
            <person name="Grouzdev D."/>
        </authorList>
    </citation>
    <scope>NUCLEOTIDE SEQUENCE [LARGE SCALE GENOMIC DNA]</scope>
    <source>
        <strain evidence="3 4">SpK</strain>
    </source>
</reference>
<evidence type="ECO:0000313" key="3">
    <source>
        <dbReference type="EMBL" id="NFV80823.1"/>
    </source>
</evidence>
<dbReference type="PANTHER" id="PTHR21043:SF0">
    <property type="entry name" value="MITOCHONDRIAL ASSEMBLY OF RIBOSOMAL LARGE SUBUNIT PROTEIN 1"/>
    <property type="match status" value="1"/>
</dbReference>
<comment type="similarity">
    <text evidence="1 2">Belongs to the Iojap/RsfS family.</text>
</comment>
<organism evidence="3 4">
    <name type="scientific">Magnetospirillum aberrantis SpK</name>
    <dbReference type="NCBI Taxonomy" id="908842"/>
    <lineage>
        <taxon>Bacteria</taxon>
        <taxon>Pseudomonadati</taxon>
        <taxon>Pseudomonadota</taxon>
        <taxon>Alphaproteobacteria</taxon>
        <taxon>Rhodospirillales</taxon>
        <taxon>Rhodospirillaceae</taxon>
        <taxon>Magnetospirillum</taxon>
    </lineage>
</organism>
<dbReference type="RefSeq" id="WP_163679761.1">
    <property type="nucleotide sequence ID" value="NZ_JAAIYP010000038.1"/>
</dbReference>
<dbReference type="GO" id="GO:0017148">
    <property type="term" value="P:negative regulation of translation"/>
    <property type="evidence" value="ECO:0007669"/>
    <property type="project" value="UniProtKB-UniRule"/>
</dbReference>
<keyword evidence="4" id="KW-1185">Reference proteome</keyword>
<dbReference type="Pfam" id="PF02410">
    <property type="entry name" value="RsfS"/>
    <property type="match status" value="1"/>
</dbReference>
<comment type="subcellular location">
    <subcellularLocation>
        <location evidence="2">Cytoplasm</location>
    </subcellularLocation>
</comment>
<keyword evidence="2" id="KW-0810">Translation regulation</keyword>
<evidence type="ECO:0000313" key="4">
    <source>
        <dbReference type="Proteomes" id="UP000480684"/>
    </source>
</evidence>
<dbReference type="HAMAP" id="MF_01477">
    <property type="entry name" value="Iojap_RsfS"/>
    <property type="match status" value="1"/>
</dbReference>
<keyword evidence="2" id="KW-0678">Repressor</keyword>
<dbReference type="AlphaFoldDB" id="A0A7C9QU87"/>
<dbReference type="GO" id="GO:0005737">
    <property type="term" value="C:cytoplasm"/>
    <property type="evidence" value="ECO:0007669"/>
    <property type="project" value="UniProtKB-SubCell"/>
</dbReference>